<evidence type="ECO:0000256" key="2">
    <source>
        <dbReference type="SAM" id="Phobius"/>
    </source>
</evidence>
<keyword evidence="2" id="KW-0812">Transmembrane</keyword>
<comment type="caution">
    <text evidence="3">The sequence shown here is derived from an EMBL/GenBank/DDBJ whole genome shotgun (WGS) entry which is preliminary data.</text>
</comment>
<dbReference type="AlphaFoldDB" id="A0A2H0W3R0"/>
<evidence type="ECO:0000313" key="4">
    <source>
        <dbReference type="Proteomes" id="UP000229056"/>
    </source>
</evidence>
<dbReference type="Pfam" id="PF04977">
    <property type="entry name" value="DivIC"/>
    <property type="match status" value="1"/>
</dbReference>
<keyword evidence="2" id="KW-0472">Membrane</keyword>
<evidence type="ECO:0000256" key="1">
    <source>
        <dbReference type="SAM" id="Coils"/>
    </source>
</evidence>
<dbReference type="EMBL" id="PEZY01000012">
    <property type="protein sequence ID" value="PIS06002.1"/>
    <property type="molecule type" value="Genomic_DNA"/>
</dbReference>
<evidence type="ECO:0000313" key="3">
    <source>
        <dbReference type="EMBL" id="PIS06002.1"/>
    </source>
</evidence>
<accession>A0A2H0W3R0</accession>
<proteinExistence type="predicted"/>
<keyword evidence="2" id="KW-1133">Transmembrane helix</keyword>
<dbReference type="Proteomes" id="UP000229056">
    <property type="component" value="Unassembled WGS sequence"/>
</dbReference>
<evidence type="ECO:0008006" key="5">
    <source>
        <dbReference type="Google" id="ProtNLM"/>
    </source>
</evidence>
<dbReference type="InterPro" id="IPR007060">
    <property type="entry name" value="FtsL/DivIC"/>
</dbReference>
<feature type="coiled-coil region" evidence="1">
    <location>
        <begin position="41"/>
        <end position="68"/>
    </location>
</feature>
<feature type="transmembrane region" description="Helical" evidence="2">
    <location>
        <begin position="12"/>
        <end position="35"/>
    </location>
</feature>
<sequence length="141" mass="16799">MLRRYKKIIKQYFSRSRVIIVVCIVVTVFLSINLIKEVVNRHQIDEKIKQYRVDVDRLEKENSEISQLIDSWTTSRQLEKEARLKFGLRKPGENVVLVVRDNNLNNNTIDQNSEVLGGVVVSRDNINDPNYKKWWLYFFEK</sequence>
<gene>
    <name evidence="3" type="ORF">COT80_04525</name>
</gene>
<name>A0A2H0W3R0_9BACT</name>
<reference evidence="4" key="1">
    <citation type="submission" date="2017-09" db="EMBL/GenBank/DDBJ databases">
        <title>Depth-based differentiation of microbial function through sediment-hosted aquifers and enrichment of novel symbionts in the deep terrestrial subsurface.</title>
        <authorList>
            <person name="Probst A.J."/>
            <person name="Ladd B."/>
            <person name="Jarett J.K."/>
            <person name="Geller-Mcgrath D.E."/>
            <person name="Sieber C.M.K."/>
            <person name="Emerson J.B."/>
            <person name="Anantharaman K."/>
            <person name="Thomas B.C."/>
            <person name="Malmstrom R."/>
            <person name="Stieglmeier M."/>
            <person name="Klingl A."/>
            <person name="Woyke T."/>
            <person name="Ryan C.M."/>
            <person name="Banfield J.F."/>
        </authorList>
    </citation>
    <scope>NUCLEOTIDE SEQUENCE [LARGE SCALE GENOMIC DNA]</scope>
</reference>
<organism evidence="3 4">
    <name type="scientific">Candidatus Buchananbacteria bacterium CG10_big_fil_rev_8_21_14_0_10_33_19</name>
    <dbReference type="NCBI Taxonomy" id="1974525"/>
    <lineage>
        <taxon>Bacteria</taxon>
        <taxon>Candidatus Buchananiibacteriota</taxon>
    </lineage>
</organism>
<keyword evidence="1" id="KW-0175">Coiled coil</keyword>
<protein>
    <recommendedName>
        <fullName evidence="5">Septum formation initiator</fullName>
    </recommendedName>
</protein>